<sequence>MGRHPRCAEGDRPVSDGHDKIGDATRVVAAGRRAEWTAGVVNTPVWRASTILYDNVAELRARAGRDTHHRLFYGRRGTPTQWSLADALTELEPGAEATFLYPSGVAAIAAALLSILSPGDELLLVDSTYDPTRSLANGLLKRLGITTRYYDPLIGAGIADLIGERTKAIFMESPGSLTFEVQDVPAIVAAAKAHGVVTLLDNTWATPLNFRAIERGVDYTILACTKYVVGHSDVMLGSVTAAAGRFAKLRDTSHQLGQIASPDDAWLGSRGLRTMQLRLERHEQSALAIARWLETRPEVARVLHPALPSCPGHDLFARDFAGASGLFSFVLQGGGEAARAALIDGLDHFGIGYSWGGFESLAIPVDPEKYRTATKPDFAGPIVRLQIGLEDVNDLIADLERGLARFSAVRG</sequence>
<comment type="pathway">
    <text evidence="5">Amino-acid biosynthesis; L-methionine biosynthesis via de novo pathway; L-homocysteine from L-cystathionine: step 1/1.</text>
</comment>
<evidence type="ECO:0000256" key="3">
    <source>
        <dbReference type="ARBA" id="ARBA00022898"/>
    </source>
</evidence>
<evidence type="ECO:0000256" key="7">
    <source>
        <dbReference type="ARBA" id="ARBA00047625"/>
    </source>
</evidence>
<protein>
    <submittedName>
        <fullName evidence="11">Cystathionine beta-lyase</fullName>
        <ecNumber evidence="11">4.4.1.13</ecNumber>
    </submittedName>
</protein>
<name>A0AA41Z8D9_9SPHN</name>
<keyword evidence="12" id="KW-1185">Reference proteome</keyword>
<dbReference type="InterPro" id="IPR006233">
    <property type="entry name" value="Cys_b_lyase_bac"/>
</dbReference>
<evidence type="ECO:0000313" key="12">
    <source>
        <dbReference type="Proteomes" id="UP001165565"/>
    </source>
</evidence>
<dbReference type="GO" id="GO:0019346">
    <property type="term" value="P:transsulfuration"/>
    <property type="evidence" value="ECO:0007669"/>
    <property type="project" value="InterPro"/>
</dbReference>
<proteinExistence type="inferred from homology"/>
<evidence type="ECO:0000256" key="9">
    <source>
        <dbReference type="RuleBase" id="RU362118"/>
    </source>
</evidence>
<comment type="catalytic activity">
    <reaction evidence="6">
        <text>L,L-cystathionine + H2O = L-homocysteine + pyruvate + NH4(+)</text>
        <dbReference type="Rhea" id="RHEA:13965"/>
        <dbReference type="ChEBI" id="CHEBI:15361"/>
        <dbReference type="ChEBI" id="CHEBI:15377"/>
        <dbReference type="ChEBI" id="CHEBI:28938"/>
        <dbReference type="ChEBI" id="CHEBI:58161"/>
        <dbReference type="ChEBI" id="CHEBI:58199"/>
    </reaction>
</comment>
<evidence type="ECO:0000256" key="5">
    <source>
        <dbReference type="ARBA" id="ARBA00046315"/>
    </source>
</evidence>
<comment type="similarity">
    <text evidence="2 9">Belongs to the trans-sulfuration enzymes family.</text>
</comment>
<dbReference type="GO" id="GO:0047804">
    <property type="term" value="F:cysteine-S-conjugate beta-lyase activity"/>
    <property type="evidence" value="ECO:0007669"/>
    <property type="project" value="UniProtKB-EC"/>
</dbReference>
<dbReference type="SUPFAM" id="SSF53383">
    <property type="entry name" value="PLP-dependent transferases"/>
    <property type="match status" value="1"/>
</dbReference>
<dbReference type="InterPro" id="IPR000277">
    <property type="entry name" value="Cys/Met-Metab_PyrdxlP-dep_enz"/>
</dbReference>
<dbReference type="AlphaFoldDB" id="A0AA41Z8D9"/>
<dbReference type="Gene3D" id="3.90.1150.10">
    <property type="entry name" value="Aspartate Aminotransferase, domain 1"/>
    <property type="match status" value="1"/>
</dbReference>
<evidence type="ECO:0000256" key="2">
    <source>
        <dbReference type="ARBA" id="ARBA00009077"/>
    </source>
</evidence>
<dbReference type="GO" id="GO:0030170">
    <property type="term" value="F:pyridoxal phosphate binding"/>
    <property type="evidence" value="ECO:0007669"/>
    <property type="project" value="InterPro"/>
</dbReference>
<evidence type="ECO:0000256" key="4">
    <source>
        <dbReference type="ARBA" id="ARBA00023239"/>
    </source>
</evidence>
<keyword evidence="3 8" id="KW-0663">Pyridoxal phosphate</keyword>
<dbReference type="InterPro" id="IPR015421">
    <property type="entry name" value="PyrdxlP-dep_Trfase_major"/>
</dbReference>
<feature type="region of interest" description="Disordered" evidence="10">
    <location>
        <begin position="1"/>
        <end position="20"/>
    </location>
</feature>
<dbReference type="InterPro" id="IPR015422">
    <property type="entry name" value="PyrdxlP-dep_Trfase_small"/>
</dbReference>
<dbReference type="PANTHER" id="PTHR43500:SF1">
    <property type="entry name" value="CYSTATHIONINE BETA-LYASE-RELATED"/>
    <property type="match status" value="1"/>
</dbReference>
<dbReference type="Gene3D" id="3.40.640.10">
    <property type="entry name" value="Type I PLP-dependent aspartate aminotransferase-like (Major domain)"/>
    <property type="match status" value="1"/>
</dbReference>
<dbReference type="FunFam" id="3.40.640.10:FF:000046">
    <property type="entry name" value="Cystathionine gamma-lyase"/>
    <property type="match status" value="1"/>
</dbReference>
<dbReference type="EC" id="4.4.1.13" evidence="11"/>
<evidence type="ECO:0000313" key="11">
    <source>
        <dbReference type="EMBL" id="MCW6534526.1"/>
    </source>
</evidence>
<evidence type="ECO:0000256" key="1">
    <source>
        <dbReference type="ARBA" id="ARBA00001933"/>
    </source>
</evidence>
<evidence type="ECO:0000256" key="10">
    <source>
        <dbReference type="SAM" id="MobiDB-lite"/>
    </source>
</evidence>
<evidence type="ECO:0000256" key="8">
    <source>
        <dbReference type="PIRSR" id="PIRSR001434-2"/>
    </source>
</evidence>
<reference evidence="11" key="1">
    <citation type="submission" date="2022-06" db="EMBL/GenBank/DDBJ databases">
        <title>Sphingomonas sp. nov. isolated from rhizosphere soil of tomato.</title>
        <authorList>
            <person name="Dong H."/>
            <person name="Gao R."/>
        </authorList>
    </citation>
    <scope>NUCLEOTIDE SEQUENCE</scope>
    <source>
        <strain evidence="11">MMSM24</strain>
    </source>
</reference>
<dbReference type="NCBIfam" id="TIGR01324">
    <property type="entry name" value="cysta_beta_ly_B"/>
    <property type="match status" value="1"/>
</dbReference>
<organism evidence="11 12">
    <name type="scientific">Sphingomonas lycopersici</name>
    <dbReference type="NCBI Taxonomy" id="2951807"/>
    <lineage>
        <taxon>Bacteria</taxon>
        <taxon>Pseudomonadati</taxon>
        <taxon>Pseudomonadota</taxon>
        <taxon>Alphaproteobacteria</taxon>
        <taxon>Sphingomonadales</taxon>
        <taxon>Sphingomonadaceae</taxon>
        <taxon>Sphingomonas</taxon>
    </lineage>
</organism>
<dbReference type="GO" id="GO:0019450">
    <property type="term" value="P:L-cysteine catabolic process to pyruvate"/>
    <property type="evidence" value="ECO:0007669"/>
    <property type="project" value="TreeGrafter"/>
</dbReference>
<dbReference type="Pfam" id="PF01053">
    <property type="entry name" value="Cys_Met_Meta_PP"/>
    <property type="match status" value="1"/>
</dbReference>
<dbReference type="PROSITE" id="PS00868">
    <property type="entry name" value="CYS_MET_METAB_PP"/>
    <property type="match status" value="1"/>
</dbReference>
<dbReference type="PANTHER" id="PTHR43500">
    <property type="entry name" value="CYSTATHIONINE BETA-LYASE-RELATED"/>
    <property type="match status" value="1"/>
</dbReference>
<feature type="modified residue" description="N6-(pyridoxal phosphate)lysine" evidence="8">
    <location>
        <position position="226"/>
    </location>
</feature>
<comment type="cofactor">
    <cofactor evidence="1 9">
        <name>pyridoxal 5'-phosphate</name>
        <dbReference type="ChEBI" id="CHEBI:597326"/>
    </cofactor>
</comment>
<dbReference type="InterPro" id="IPR015424">
    <property type="entry name" value="PyrdxlP-dep_Trfase"/>
</dbReference>
<comment type="caution">
    <text evidence="11">The sequence shown here is derived from an EMBL/GenBank/DDBJ whole genome shotgun (WGS) entry which is preliminary data.</text>
</comment>
<dbReference type="RefSeq" id="WP_265268405.1">
    <property type="nucleotide sequence ID" value="NZ_JANFAU010000002.1"/>
</dbReference>
<comment type="catalytic activity">
    <reaction evidence="7">
        <text>an S-substituted L-cysteine + H2O = a thiol + pyruvate + NH4(+)</text>
        <dbReference type="Rhea" id="RHEA:18121"/>
        <dbReference type="ChEBI" id="CHEBI:15361"/>
        <dbReference type="ChEBI" id="CHEBI:15377"/>
        <dbReference type="ChEBI" id="CHEBI:28938"/>
        <dbReference type="ChEBI" id="CHEBI:29256"/>
        <dbReference type="ChEBI" id="CHEBI:58717"/>
        <dbReference type="EC" id="4.4.1.13"/>
    </reaction>
</comment>
<dbReference type="InterPro" id="IPR054542">
    <property type="entry name" value="Cys_met_metab_PP"/>
</dbReference>
<gene>
    <name evidence="11" type="primary">metC</name>
    <name evidence="11" type="ORF">NEE01_06975</name>
</gene>
<dbReference type="EMBL" id="JANFAV010000003">
    <property type="protein sequence ID" value="MCW6534526.1"/>
    <property type="molecule type" value="Genomic_DNA"/>
</dbReference>
<dbReference type="Proteomes" id="UP001165565">
    <property type="component" value="Unassembled WGS sequence"/>
</dbReference>
<accession>A0AA41Z8D9</accession>
<dbReference type="PIRSF" id="PIRSF001434">
    <property type="entry name" value="CGS"/>
    <property type="match status" value="1"/>
</dbReference>
<keyword evidence="4 11" id="KW-0456">Lyase</keyword>
<evidence type="ECO:0000256" key="6">
    <source>
        <dbReference type="ARBA" id="ARBA00047517"/>
    </source>
</evidence>